<dbReference type="SUPFAM" id="SSF50692">
    <property type="entry name" value="ADC-like"/>
    <property type="match status" value="1"/>
</dbReference>
<dbReference type="PANTHER" id="PTHR23077">
    <property type="entry name" value="AAA-FAMILY ATPASE"/>
    <property type="match status" value="1"/>
</dbReference>
<evidence type="ECO:0000256" key="11">
    <source>
        <dbReference type="ARBA" id="ARBA00034532"/>
    </source>
</evidence>
<dbReference type="GO" id="GO:0005829">
    <property type="term" value="C:cytosol"/>
    <property type="evidence" value="ECO:0007669"/>
    <property type="project" value="TreeGrafter"/>
</dbReference>
<dbReference type="GO" id="GO:0016887">
    <property type="term" value="F:ATP hydrolysis activity"/>
    <property type="evidence" value="ECO:0007669"/>
    <property type="project" value="InterPro"/>
</dbReference>
<dbReference type="CDD" id="cd00009">
    <property type="entry name" value="AAA"/>
    <property type="match status" value="1"/>
</dbReference>
<feature type="domain" description="AAA+ ATPase" evidence="13">
    <location>
        <begin position="680"/>
        <end position="819"/>
    </location>
</feature>
<dbReference type="SUPFAM" id="SSF54585">
    <property type="entry name" value="Cdc48 domain 2-like"/>
    <property type="match status" value="1"/>
</dbReference>
<dbReference type="Gene3D" id="3.10.330.10">
    <property type="match status" value="1"/>
</dbReference>
<dbReference type="Gene3D" id="3.40.50.300">
    <property type="entry name" value="P-loop containing nucleotide triphosphate hydrolases"/>
    <property type="match status" value="2"/>
</dbReference>
<dbReference type="InterPro" id="IPR015342">
    <property type="entry name" value="PEX1-N_C-lobe"/>
</dbReference>
<dbReference type="SUPFAM" id="SSF52540">
    <property type="entry name" value="P-loop containing nucleoside triphosphate hydrolases"/>
    <property type="match status" value="2"/>
</dbReference>
<dbReference type="FunFam" id="3.40.50.300:FF:000149">
    <property type="entry name" value="Nuclear valosin-containing protein-like"/>
    <property type="match status" value="1"/>
</dbReference>
<evidence type="ECO:0000256" key="6">
    <source>
        <dbReference type="ARBA" id="ARBA00022801"/>
    </source>
</evidence>
<comment type="catalytic activity">
    <reaction evidence="12">
        <text>ATP + H2O = ADP + phosphate + H(+)</text>
        <dbReference type="Rhea" id="RHEA:13065"/>
        <dbReference type="ChEBI" id="CHEBI:15377"/>
        <dbReference type="ChEBI" id="CHEBI:15378"/>
        <dbReference type="ChEBI" id="CHEBI:30616"/>
        <dbReference type="ChEBI" id="CHEBI:43474"/>
        <dbReference type="ChEBI" id="CHEBI:456216"/>
    </reaction>
    <physiologicalReaction direction="left-to-right" evidence="12">
        <dbReference type="Rhea" id="RHEA:13066"/>
    </physiologicalReaction>
</comment>
<reference evidence="14" key="1">
    <citation type="submission" date="2020-11" db="EMBL/GenBank/DDBJ databases">
        <authorList>
            <person name="Tran Van P."/>
        </authorList>
    </citation>
    <scope>NUCLEOTIDE SEQUENCE</scope>
</reference>
<dbReference type="GO" id="GO:0005778">
    <property type="term" value="C:peroxisomal membrane"/>
    <property type="evidence" value="ECO:0007669"/>
    <property type="project" value="TreeGrafter"/>
</dbReference>
<evidence type="ECO:0000256" key="3">
    <source>
        <dbReference type="ARBA" id="ARBA00022448"/>
    </source>
</evidence>
<evidence type="ECO:0000256" key="9">
    <source>
        <dbReference type="ARBA" id="ARBA00023136"/>
    </source>
</evidence>
<evidence type="ECO:0000313" key="15">
    <source>
        <dbReference type="Proteomes" id="UP000677054"/>
    </source>
</evidence>
<keyword evidence="4" id="KW-0962">Peroxisome biogenesis</keyword>
<keyword evidence="6" id="KW-0378">Hydrolase</keyword>
<organism evidence="14">
    <name type="scientific">Darwinula stevensoni</name>
    <dbReference type="NCBI Taxonomy" id="69355"/>
    <lineage>
        <taxon>Eukaryota</taxon>
        <taxon>Metazoa</taxon>
        <taxon>Ecdysozoa</taxon>
        <taxon>Arthropoda</taxon>
        <taxon>Crustacea</taxon>
        <taxon>Oligostraca</taxon>
        <taxon>Ostracoda</taxon>
        <taxon>Podocopa</taxon>
        <taxon>Podocopida</taxon>
        <taxon>Darwinulocopina</taxon>
        <taxon>Darwinuloidea</taxon>
        <taxon>Darwinulidae</taxon>
        <taxon>Darwinula</taxon>
    </lineage>
</organism>
<dbReference type="InterPro" id="IPR029067">
    <property type="entry name" value="CDC48_domain_2-like_sf"/>
</dbReference>
<dbReference type="Proteomes" id="UP000677054">
    <property type="component" value="Unassembled WGS sequence"/>
</dbReference>
<evidence type="ECO:0000256" key="12">
    <source>
        <dbReference type="ARBA" id="ARBA00048778"/>
    </source>
</evidence>
<keyword evidence="9" id="KW-0472">Membrane</keyword>
<keyword evidence="3" id="KW-0813">Transport</keyword>
<comment type="similarity">
    <text evidence="2">Belongs to the AAA ATPase family.</text>
</comment>
<dbReference type="Pfam" id="PF09262">
    <property type="entry name" value="PEX-1N"/>
    <property type="match status" value="1"/>
</dbReference>
<keyword evidence="8" id="KW-0653">Protein transport</keyword>
<dbReference type="GO" id="GO:0005524">
    <property type="term" value="F:ATP binding"/>
    <property type="evidence" value="ECO:0007669"/>
    <property type="project" value="UniProtKB-KW"/>
</dbReference>
<evidence type="ECO:0000256" key="10">
    <source>
        <dbReference type="ARBA" id="ARBA00032509"/>
    </source>
</evidence>
<keyword evidence="5" id="KW-0547">Nucleotide-binding</keyword>
<accession>A0A7R9ACF9</accession>
<dbReference type="InterPro" id="IPR027417">
    <property type="entry name" value="P-loop_NTPase"/>
</dbReference>
<evidence type="ECO:0000259" key="13">
    <source>
        <dbReference type="SMART" id="SM00382"/>
    </source>
</evidence>
<dbReference type="OrthoDB" id="8173462at2759"/>
<evidence type="ECO:0000256" key="2">
    <source>
        <dbReference type="ARBA" id="ARBA00006914"/>
    </source>
</evidence>
<evidence type="ECO:0000256" key="8">
    <source>
        <dbReference type="ARBA" id="ARBA00022927"/>
    </source>
</evidence>
<dbReference type="InterPro" id="IPR003959">
    <property type="entry name" value="ATPase_AAA_core"/>
</dbReference>
<dbReference type="Gene3D" id="1.10.8.60">
    <property type="match status" value="1"/>
</dbReference>
<evidence type="ECO:0000256" key="4">
    <source>
        <dbReference type="ARBA" id="ARBA00022593"/>
    </source>
</evidence>
<dbReference type="InterPro" id="IPR050168">
    <property type="entry name" value="AAA_ATPase_domain"/>
</dbReference>
<dbReference type="Pfam" id="PF00004">
    <property type="entry name" value="AAA"/>
    <property type="match status" value="2"/>
</dbReference>
<name>A0A7R9ACF9_9CRUS</name>
<dbReference type="InterPro" id="IPR003960">
    <property type="entry name" value="ATPase_AAA_CS"/>
</dbReference>
<dbReference type="PROSITE" id="PS00674">
    <property type="entry name" value="AAA"/>
    <property type="match status" value="1"/>
</dbReference>
<feature type="domain" description="AAA+ ATPase" evidence="13">
    <location>
        <begin position="421"/>
        <end position="565"/>
    </location>
</feature>
<evidence type="ECO:0000256" key="5">
    <source>
        <dbReference type="ARBA" id="ARBA00022741"/>
    </source>
</evidence>
<comment type="subcellular location">
    <subcellularLocation>
        <location evidence="1">Membrane</location>
    </subcellularLocation>
</comment>
<dbReference type="EMBL" id="CAJPEV010003468">
    <property type="protein sequence ID" value="CAG0899824.1"/>
    <property type="molecule type" value="Genomic_DNA"/>
</dbReference>
<keyword evidence="15" id="KW-1185">Reference proteome</keyword>
<dbReference type="Pfam" id="PF17862">
    <property type="entry name" value="AAA_lid_3"/>
    <property type="match status" value="1"/>
</dbReference>
<dbReference type="SMART" id="SM00382">
    <property type="entry name" value="AAA"/>
    <property type="match status" value="2"/>
</dbReference>
<dbReference type="GO" id="GO:0016558">
    <property type="term" value="P:protein import into peroxisome matrix"/>
    <property type="evidence" value="ECO:0007669"/>
    <property type="project" value="TreeGrafter"/>
</dbReference>
<dbReference type="InterPro" id="IPR009010">
    <property type="entry name" value="Asp_de-COase-like_dom_sf"/>
</dbReference>
<dbReference type="AlphaFoldDB" id="A0A7R9ACF9"/>
<dbReference type="PANTHER" id="PTHR23077:SF12">
    <property type="entry name" value="PEROXISOMAL ATPASE PEX1"/>
    <property type="match status" value="1"/>
</dbReference>
<keyword evidence="7" id="KW-0067">ATP-binding</keyword>
<protein>
    <recommendedName>
        <fullName evidence="11">Peroxisomal ATPase PEX1</fullName>
    </recommendedName>
    <alternativeName>
        <fullName evidence="10">Peroxin-1</fullName>
    </alternativeName>
</protein>
<evidence type="ECO:0000256" key="7">
    <source>
        <dbReference type="ARBA" id="ARBA00022840"/>
    </source>
</evidence>
<dbReference type="InterPro" id="IPR003593">
    <property type="entry name" value="AAA+_ATPase"/>
</dbReference>
<sequence>MMWIPTQIKFVATTDCFVNFPAAIASPDHRRPLQVICLRTSNGELKYMSGNPVQHPFLEIGWGFAQALGLQEDEVVDVSLWSNCIPCTSVQLVTQSCDDWSLLDIHAREIEETLIHSIRVLFPRMIIPVWIPHSRLPVFVTCHSYEPESDAVMLIEGSCISVSLPLQEQASHGKKSTKRQVKDICRYSVSRKLVLHLVICDEVAESNYHGNTWFVPPHTWEHLFGDDGSTDNQNDIRLYANASRVNIPPEKTTKDHSSVIHLKLGEFPLPFPMHCAMVSKEVAESFSGVAFVSPVNLTPGTSSTLTAFIRSPLEAVEKIENTVRQWMENVLVRNDGSVDILDGTVILLKEGKVRLSTPSPVYSLSPQTLNRLEIKVEVEETIGDSDSEKMKLSYLSVNEAIVGQFVQVILRGLSLCASKGYMMNLLIEGPSGSGRTHLATTICQKLQDHPLNVKSFHLRCKSLIEKKWDSVRRQFSGLKATALLHSPSVIVLDDVDCIASTFVNPEADPQAEVHDRVARCLLDEFSTIPKWRPIALIFICQSVSALHKDIQNIPFIHSVKITNPSYGDRVSLLTALCPEGLDVSEVAQKTESFLPVDLEALVVKARYIAATSGSELTQAHLIVACQEVSTALKNVMTLDEKGITSFDDVGGLRDVKDTLMCKFLWPLQYKDIYKQAPIKLTCNALLYGPPGCGKTLLVLALAKEANVSFISVKGPELLSKYIGASEEAVRNVFERASRARPCILFFDEIDSLAPRRGQESTGVTDRVVNQLLTQIDGIGSQSGQDGMLVLAATNRPDLLDPALLRPGRINHKLFCPFPGLEDRVDILRILCNSVMTDELDLVDIGKECEGFTGADLKALLYNAQLSAFNRILSSQGKVDPESMIVTGSDIQDALLKTKPSLSLDQREWYSLLYEKFQFHKLTAGVSSRLTLA</sequence>
<proteinExistence type="inferred from homology"/>
<evidence type="ECO:0000256" key="1">
    <source>
        <dbReference type="ARBA" id="ARBA00004370"/>
    </source>
</evidence>
<gene>
    <name evidence="14" type="ORF">DSTB1V02_LOCUS11104</name>
</gene>
<dbReference type="InterPro" id="IPR041569">
    <property type="entry name" value="AAA_lid_3"/>
</dbReference>
<evidence type="ECO:0000313" key="14">
    <source>
        <dbReference type="EMBL" id="CAD7251337.1"/>
    </source>
</evidence>
<dbReference type="EMBL" id="LR902985">
    <property type="protein sequence ID" value="CAD7251337.1"/>
    <property type="molecule type" value="Genomic_DNA"/>
</dbReference>